<dbReference type="EMBL" id="JBHSBD010000024">
    <property type="protein sequence ID" value="MFC3967667.1"/>
    <property type="molecule type" value="Genomic_DNA"/>
</dbReference>
<dbReference type="RefSeq" id="WP_247261869.1">
    <property type="nucleotide sequence ID" value="NZ_JALJQZ010000029.1"/>
</dbReference>
<keyword evidence="2" id="KW-1185">Reference proteome</keyword>
<accession>A0ABV8E7D4</accession>
<dbReference type="Proteomes" id="UP001595697">
    <property type="component" value="Unassembled WGS sequence"/>
</dbReference>
<gene>
    <name evidence="1" type="ORF">ACFOVS_05930</name>
</gene>
<dbReference type="Pfam" id="PF06348">
    <property type="entry name" value="DUF1059"/>
    <property type="match status" value="1"/>
</dbReference>
<sequence length="66" mass="7631">MRQFECGTLVPGCDWHTRADQDAEIVRRAVDHMRTTHGETVIRETMVEHIKERIRDERAESAQPAG</sequence>
<evidence type="ECO:0000313" key="1">
    <source>
        <dbReference type="EMBL" id="MFC3967667.1"/>
    </source>
</evidence>
<organism evidence="1 2">
    <name type="scientific">Rhizobium lemnae</name>
    <dbReference type="NCBI Taxonomy" id="1214924"/>
    <lineage>
        <taxon>Bacteria</taxon>
        <taxon>Pseudomonadati</taxon>
        <taxon>Pseudomonadota</taxon>
        <taxon>Alphaproteobacteria</taxon>
        <taxon>Hyphomicrobiales</taxon>
        <taxon>Rhizobiaceae</taxon>
        <taxon>Rhizobium/Agrobacterium group</taxon>
        <taxon>Rhizobium</taxon>
    </lineage>
</organism>
<protein>
    <submittedName>
        <fullName evidence="1">DUF1059 domain-containing protein</fullName>
    </submittedName>
</protein>
<proteinExistence type="predicted"/>
<name>A0ABV8E7D4_9HYPH</name>
<comment type="caution">
    <text evidence="1">The sequence shown here is derived from an EMBL/GenBank/DDBJ whole genome shotgun (WGS) entry which is preliminary data.</text>
</comment>
<reference evidence="2" key="1">
    <citation type="journal article" date="2019" name="Int. J. Syst. Evol. Microbiol.">
        <title>The Global Catalogue of Microorganisms (GCM) 10K type strain sequencing project: providing services to taxonomists for standard genome sequencing and annotation.</title>
        <authorList>
            <consortium name="The Broad Institute Genomics Platform"/>
            <consortium name="The Broad Institute Genome Sequencing Center for Infectious Disease"/>
            <person name="Wu L."/>
            <person name="Ma J."/>
        </authorList>
    </citation>
    <scope>NUCLEOTIDE SEQUENCE [LARGE SCALE GENOMIC DNA]</scope>
    <source>
        <strain evidence="2">TBRC 5781</strain>
    </source>
</reference>
<dbReference type="InterPro" id="IPR009409">
    <property type="entry name" value="DUF1059"/>
</dbReference>
<evidence type="ECO:0000313" key="2">
    <source>
        <dbReference type="Proteomes" id="UP001595697"/>
    </source>
</evidence>